<organism evidence="2 3">
    <name type="scientific">Cellvibrio fibrivorans</name>
    <dbReference type="NCBI Taxonomy" id="126350"/>
    <lineage>
        <taxon>Bacteria</taxon>
        <taxon>Pseudomonadati</taxon>
        <taxon>Pseudomonadota</taxon>
        <taxon>Gammaproteobacteria</taxon>
        <taxon>Cellvibrionales</taxon>
        <taxon>Cellvibrionaceae</taxon>
        <taxon>Cellvibrio</taxon>
    </lineage>
</organism>
<sequence>MKKSIRSLAATLTLGIASFAWAEVAVIVHPSAGFDSLTEDDVARLFLGKSKSFPAGAQAVPVNQNEGSAARDKFNESICKKNASQYKAYWSQLVFTGKGTPPKDAGDDAAVKTLIAANPNMIGYVDAGAVDATVKVVFKIP</sequence>
<keyword evidence="3" id="KW-1185">Reference proteome</keyword>
<feature type="signal peptide" evidence="1">
    <location>
        <begin position="1"/>
        <end position="22"/>
    </location>
</feature>
<reference evidence="2 3" key="1">
    <citation type="submission" date="2023-07" db="EMBL/GenBank/DDBJ databases">
        <title>Sorghum-associated microbial communities from plants grown in Nebraska, USA.</title>
        <authorList>
            <person name="Schachtman D."/>
        </authorList>
    </citation>
    <scope>NUCLEOTIDE SEQUENCE [LARGE SCALE GENOMIC DNA]</scope>
    <source>
        <strain evidence="2 3">BE190</strain>
    </source>
</reference>
<evidence type="ECO:0000313" key="2">
    <source>
        <dbReference type="EMBL" id="MDR7090495.1"/>
    </source>
</evidence>
<evidence type="ECO:0000313" key="3">
    <source>
        <dbReference type="Proteomes" id="UP001253595"/>
    </source>
</evidence>
<comment type="caution">
    <text evidence="2">The sequence shown here is derived from an EMBL/GenBank/DDBJ whole genome shotgun (WGS) entry which is preliminary data.</text>
</comment>
<keyword evidence="1" id="KW-0732">Signal</keyword>
<accession>A0ABU1UZ79</accession>
<dbReference type="Proteomes" id="UP001253595">
    <property type="component" value="Unassembled WGS sequence"/>
</dbReference>
<dbReference type="SUPFAM" id="SSF53850">
    <property type="entry name" value="Periplasmic binding protein-like II"/>
    <property type="match status" value="1"/>
</dbReference>
<dbReference type="EMBL" id="JAVDVX010000004">
    <property type="protein sequence ID" value="MDR7090495.1"/>
    <property type="molecule type" value="Genomic_DNA"/>
</dbReference>
<evidence type="ECO:0000256" key="1">
    <source>
        <dbReference type="SAM" id="SignalP"/>
    </source>
</evidence>
<dbReference type="RefSeq" id="WP_310072857.1">
    <property type="nucleotide sequence ID" value="NZ_JAVDVX010000004.1"/>
</dbReference>
<name>A0ABU1UZ79_9GAMM</name>
<gene>
    <name evidence="2" type="ORF">J2X05_002519</name>
</gene>
<feature type="chain" id="PRO_5046550219" evidence="1">
    <location>
        <begin position="23"/>
        <end position="141"/>
    </location>
</feature>
<protein>
    <submittedName>
        <fullName evidence="2">ABC-type phosphate transport system substrate-binding protein</fullName>
    </submittedName>
</protein>
<proteinExistence type="predicted"/>
<dbReference type="Gene3D" id="3.40.190.10">
    <property type="entry name" value="Periplasmic binding protein-like II"/>
    <property type="match status" value="1"/>
</dbReference>